<feature type="transmembrane region" description="Helical" evidence="1">
    <location>
        <begin position="21"/>
        <end position="48"/>
    </location>
</feature>
<gene>
    <name evidence="2" type="ORF">ACFQ07_12275</name>
</gene>
<dbReference type="EMBL" id="JBHTIR010001812">
    <property type="protein sequence ID" value="MFD0853006.1"/>
    <property type="molecule type" value="Genomic_DNA"/>
</dbReference>
<accession>A0ABW3CHH9</accession>
<name>A0ABW3CHH9_9ACTN</name>
<feature type="transmembrane region" description="Helical" evidence="1">
    <location>
        <begin position="68"/>
        <end position="91"/>
    </location>
</feature>
<evidence type="ECO:0000313" key="2">
    <source>
        <dbReference type="EMBL" id="MFD0853006.1"/>
    </source>
</evidence>
<keyword evidence="1" id="KW-1133">Transmembrane helix</keyword>
<feature type="non-terminal residue" evidence="2">
    <location>
        <position position="104"/>
    </location>
</feature>
<sequence length="104" mass="10871">MYQQPGYGHGPPRPQDTRPPTVNTAALLLGAIALLLLIDLVVDVLSYIDYADRIDGLGSGGPSTSLTISYVLGFLFTGALLAVFAALAALVRGGRYLARVLGLV</sequence>
<reference evidence="3" key="1">
    <citation type="journal article" date="2019" name="Int. J. Syst. Evol. Microbiol.">
        <title>The Global Catalogue of Microorganisms (GCM) 10K type strain sequencing project: providing services to taxonomists for standard genome sequencing and annotation.</title>
        <authorList>
            <consortium name="The Broad Institute Genomics Platform"/>
            <consortium name="The Broad Institute Genome Sequencing Center for Infectious Disease"/>
            <person name="Wu L."/>
            <person name="Ma J."/>
        </authorList>
    </citation>
    <scope>NUCLEOTIDE SEQUENCE [LARGE SCALE GENOMIC DNA]</scope>
    <source>
        <strain evidence="3">JCM 31696</strain>
    </source>
</reference>
<keyword evidence="1" id="KW-0812">Transmembrane</keyword>
<proteinExistence type="predicted"/>
<organism evidence="2 3">
    <name type="scientific">Actinomadura adrarensis</name>
    <dbReference type="NCBI Taxonomy" id="1819600"/>
    <lineage>
        <taxon>Bacteria</taxon>
        <taxon>Bacillati</taxon>
        <taxon>Actinomycetota</taxon>
        <taxon>Actinomycetes</taxon>
        <taxon>Streptosporangiales</taxon>
        <taxon>Thermomonosporaceae</taxon>
        <taxon>Actinomadura</taxon>
    </lineage>
</organism>
<comment type="caution">
    <text evidence="2">The sequence shown here is derived from an EMBL/GenBank/DDBJ whole genome shotgun (WGS) entry which is preliminary data.</text>
</comment>
<evidence type="ECO:0000256" key="1">
    <source>
        <dbReference type="SAM" id="Phobius"/>
    </source>
</evidence>
<evidence type="ECO:0000313" key="3">
    <source>
        <dbReference type="Proteomes" id="UP001597083"/>
    </source>
</evidence>
<protein>
    <submittedName>
        <fullName evidence="2">Uncharacterized protein</fullName>
    </submittedName>
</protein>
<dbReference type="Proteomes" id="UP001597083">
    <property type="component" value="Unassembled WGS sequence"/>
</dbReference>
<keyword evidence="1" id="KW-0472">Membrane</keyword>
<keyword evidence="3" id="KW-1185">Reference proteome</keyword>